<keyword evidence="5 8" id="KW-0648">Protein biosynthesis</keyword>
<dbReference type="GO" id="GO:0050566">
    <property type="term" value="F:asparaginyl-tRNA synthase (glutamine-hydrolyzing) activity"/>
    <property type="evidence" value="ECO:0007669"/>
    <property type="project" value="UniProtKB-EC"/>
</dbReference>
<dbReference type="PANTHER" id="PTHR11895">
    <property type="entry name" value="TRANSAMIDASE"/>
    <property type="match status" value="1"/>
</dbReference>
<comment type="subunit">
    <text evidence="8">Heterotrimer of A, B and C subunits.</text>
</comment>
<evidence type="ECO:0000313" key="11">
    <source>
        <dbReference type="Proteomes" id="UP001519294"/>
    </source>
</evidence>
<evidence type="ECO:0000256" key="7">
    <source>
        <dbReference type="ARBA" id="ARBA00047407"/>
    </source>
</evidence>
<gene>
    <name evidence="8" type="primary">gatA</name>
    <name evidence="10" type="ORF">J2Z81_001630</name>
</gene>
<comment type="function">
    <text evidence="6 8">Allows the formation of correctly charged Gln-tRNA(Gln) through the transamidation of misacylated Glu-tRNA(Gln) in organisms which lack glutaminyl-tRNA synthetase. The reaction takes place in the presence of glutamine and ATP through an activated gamma-phospho-Glu-tRNA(Gln).</text>
</comment>
<reference evidence="10 11" key="1">
    <citation type="submission" date="2021-03" db="EMBL/GenBank/DDBJ databases">
        <title>Genomic Encyclopedia of Type Strains, Phase IV (KMG-IV): sequencing the most valuable type-strain genomes for metagenomic binning, comparative biology and taxonomic classification.</title>
        <authorList>
            <person name="Goeker M."/>
        </authorList>
    </citation>
    <scope>NUCLEOTIDE SEQUENCE [LARGE SCALE GENOMIC DNA]</scope>
    <source>
        <strain evidence="10 11">DSM 25790</strain>
    </source>
</reference>
<dbReference type="Pfam" id="PF01425">
    <property type="entry name" value="Amidase"/>
    <property type="match status" value="1"/>
</dbReference>
<comment type="caution">
    <text evidence="10">The sequence shown here is derived from an EMBL/GenBank/DDBJ whole genome shotgun (WGS) entry which is preliminary data.</text>
</comment>
<evidence type="ECO:0000256" key="3">
    <source>
        <dbReference type="ARBA" id="ARBA00022741"/>
    </source>
</evidence>
<keyword evidence="11" id="KW-1185">Reference proteome</keyword>
<feature type="active site" description="Acyl-ester intermediate" evidence="8">
    <location>
        <position position="176"/>
    </location>
</feature>
<dbReference type="EMBL" id="JAGIKX010000012">
    <property type="protein sequence ID" value="MBP2257676.1"/>
    <property type="molecule type" value="Genomic_DNA"/>
</dbReference>
<keyword evidence="4 8" id="KW-0067">ATP-binding</keyword>
<evidence type="ECO:0000256" key="2">
    <source>
        <dbReference type="ARBA" id="ARBA00022598"/>
    </source>
</evidence>
<dbReference type="EC" id="6.3.5.7" evidence="8"/>
<dbReference type="RefSeq" id="WP_226371102.1">
    <property type="nucleotide sequence ID" value="NZ_JAGIKX010000012.1"/>
</dbReference>
<dbReference type="InterPro" id="IPR036928">
    <property type="entry name" value="AS_sf"/>
</dbReference>
<dbReference type="InterPro" id="IPR023631">
    <property type="entry name" value="Amidase_dom"/>
</dbReference>
<proteinExistence type="inferred from homology"/>
<evidence type="ECO:0000256" key="4">
    <source>
        <dbReference type="ARBA" id="ARBA00022840"/>
    </source>
</evidence>
<dbReference type="PANTHER" id="PTHR11895:SF151">
    <property type="entry name" value="GLUTAMYL-TRNA(GLN) AMIDOTRANSFERASE SUBUNIT A"/>
    <property type="match status" value="1"/>
</dbReference>
<keyword evidence="2 8" id="KW-0436">Ligase</keyword>
<dbReference type="PROSITE" id="PS00571">
    <property type="entry name" value="AMIDASES"/>
    <property type="match status" value="1"/>
</dbReference>
<dbReference type="InterPro" id="IPR004412">
    <property type="entry name" value="GatA"/>
</dbReference>
<sequence length="489" mass="53599">MSLFDHSIKELEEKLHNKEITVQDLVDTSYNRIKEVDDQIQAFLTLNEENAQVQAKELDTDADKSKRLFGIPNGMKDNIMTKNLRTTAGSQMLKNFDEPLFNATVVEKLNEEKAVIIGKLNMDEFAMGSSNEKSSFQTTRNPWNTDYVPGGSSGGPAAAVASGQIKFALGSDTGGSIRQPAAFCGVVGMKPTYGLVSRFGLVAFASSMDQIGPITNTVEDNARVLEVIAGSDKMDMTTVNKEVPAYTEKLADGIKGLKIAVPKEYLGEGVAPEVKNAVMDALKVYESLGATWEEVSLPHSKYAVAAYYLLSSAEGSTALARYDGVRYGERSKNADNMIDMYKLSRSEGFGEEVKRRIMLGSITLSAGYHDTHFQKAQKVRTLIKRDFEDIFENYDVIIGPTTPTPAFKLGEKTENPLTMYMNDVLTIPVNLAGVPGISLPCGFSEEGLPLGLQIIGKHFDESTVYRAAHAYEQATDHHTKRPELGGEKE</sequence>
<dbReference type="SUPFAM" id="SSF75304">
    <property type="entry name" value="Amidase signature (AS) enzymes"/>
    <property type="match status" value="1"/>
</dbReference>
<evidence type="ECO:0000256" key="1">
    <source>
        <dbReference type="ARBA" id="ARBA00008069"/>
    </source>
</evidence>
<comment type="catalytic activity">
    <reaction evidence="7 8">
        <text>L-glutamyl-tRNA(Gln) + L-glutamine + ATP + H2O = L-glutaminyl-tRNA(Gln) + L-glutamate + ADP + phosphate + H(+)</text>
        <dbReference type="Rhea" id="RHEA:17521"/>
        <dbReference type="Rhea" id="RHEA-COMP:9681"/>
        <dbReference type="Rhea" id="RHEA-COMP:9684"/>
        <dbReference type="ChEBI" id="CHEBI:15377"/>
        <dbReference type="ChEBI" id="CHEBI:15378"/>
        <dbReference type="ChEBI" id="CHEBI:29985"/>
        <dbReference type="ChEBI" id="CHEBI:30616"/>
        <dbReference type="ChEBI" id="CHEBI:43474"/>
        <dbReference type="ChEBI" id="CHEBI:58359"/>
        <dbReference type="ChEBI" id="CHEBI:78520"/>
        <dbReference type="ChEBI" id="CHEBI:78521"/>
        <dbReference type="ChEBI" id="CHEBI:456216"/>
        <dbReference type="EC" id="6.3.5.7"/>
    </reaction>
</comment>
<feature type="domain" description="Amidase" evidence="9">
    <location>
        <begin position="24"/>
        <end position="464"/>
    </location>
</feature>
<evidence type="ECO:0000259" key="9">
    <source>
        <dbReference type="Pfam" id="PF01425"/>
    </source>
</evidence>
<dbReference type="NCBIfam" id="TIGR00132">
    <property type="entry name" value="gatA"/>
    <property type="match status" value="1"/>
</dbReference>
<feature type="active site" description="Charge relay system" evidence="8">
    <location>
        <position position="152"/>
    </location>
</feature>
<dbReference type="InterPro" id="IPR000120">
    <property type="entry name" value="Amidase"/>
</dbReference>
<evidence type="ECO:0000313" key="10">
    <source>
        <dbReference type="EMBL" id="MBP2257676.1"/>
    </source>
</evidence>
<protein>
    <recommendedName>
        <fullName evidence="8">Glutamyl-tRNA(Gln) amidotransferase subunit A</fullName>
        <shortName evidence="8">Glu-ADT subunit A</shortName>
        <ecNumber evidence="8">6.3.5.7</ecNumber>
    </recommendedName>
</protein>
<evidence type="ECO:0000256" key="5">
    <source>
        <dbReference type="ARBA" id="ARBA00022917"/>
    </source>
</evidence>
<evidence type="ECO:0000256" key="6">
    <source>
        <dbReference type="ARBA" id="ARBA00025295"/>
    </source>
</evidence>
<name>A0ABS4S860_9BACI</name>
<feature type="active site" description="Charge relay system" evidence="8">
    <location>
        <position position="76"/>
    </location>
</feature>
<dbReference type="Proteomes" id="UP001519294">
    <property type="component" value="Unassembled WGS sequence"/>
</dbReference>
<comment type="similarity">
    <text evidence="1 8">Belongs to the amidase family. GatA subfamily.</text>
</comment>
<accession>A0ABS4S860</accession>
<dbReference type="HAMAP" id="MF_00120">
    <property type="entry name" value="GatA"/>
    <property type="match status" value="1"/>
</dbReference>
<dbReference type="GO" id="GO:0050567">
    <property type="term" value="F:glutaminyl-tRNA synthase (glutamine-hydrolyzing) activity"/>
    <property type="evidence" value="ECO:0007669"/>
    <property type="project" value="UniProtKB-EC"/>
</dbReference>
<keyword evidence="3 8" id="KW-0547">Nucleotide-binding</keyword>
<organism evidence="10 11">
    <name type="scientific">Virgibacillus alimentarius</name>
    <dbReference type="NCBI Taxonomy" id="698769"/>
    <lineage>
        <taxon>Bacteria</taxon>
        <taxon>Bacillati</taxon>
        <taxon>Bacillota</taxon>
        <taxon>Bacilli</taxon>
        <taxon>Bacillales</taxon>
        <taxon>Bacillaceae</taxon>
        <taxon>Virgibacillus</taxon>
    </lineage>
</organism>
<dbReference type="InterPro" id="IPR020556">
    <property type="entry name" value="Amidase_CS"/>
</dbReference>
<dbReference type="Gene3D" id="3.90.1300.10">
    <property type="entry name" value="Amidase signature (AS) domain"/>
    <property type="match status" value="1"/>
</dbReference>
<evidence type="ECO:0000256" key="8">
    <source>
        <dbReference type="HAMAP-Rule" id="MF_00120"/>
    </source>
</evidence>